<gene>
    <name evidence="3" type="ORF">SAMN04515678_12053</name>
</gene>
<protein>
    <submittedName>
        <fullName evidence="3">Lysophospholipase</fullName>
    </submittedName>
</protein>
<evidence type="ECO:0000256" key="1">
    <source>
        <dbReference type="SAM" id="MobiDB-lite"/>
    </source>
</evidence>
<reference evidence="3 4" key="1">
    <citation type="submission" date="2016-10" db="EMBL/GenBank/DDBJ databases">
        <authorList>
            <person name="Varghese N."/>
            <person name="Submissions S."/>
        </authorList>
    </citation>
    <scope>NUCLEOTIDE SEQUENCE [LARGE SCALE GENOMIC DNA]</scope>
    <source>
        <strain evidence="4">YIM D21,KCTC 23444,ACCC 10710</strain>
    </source>
</reference>
<dbReference type="InterPro" id="IPR022742">
    <property type="entry name" value="Hydrolase_4"/>
</dbReference>
<evidence type="ECO:0000259" key="2">
    <source>
        <dbReference type="Pfam" id="PF12146"/>
    </source>
</evidence>
<dbReference type="EMBL" id="FOMS01000020">
    <property type="protein sequence ID" value="SFE87870.1"/>
    <property type="molecule type" value="Genomic_DNA"/>
</dbReference>
<organism evidence="3 4">
    <name type="scientific">Roseivivax sediminis</name>
    <dbReference type="NCBI Taxonomy" id="936889"/>
    <lineage>
        <taxon>Bacteria</taxon>
        <taxon>Pseudomonadati</taxon>
        <taxon>Pseudomonadota</taxon>
        <taxon>Alphaproteobacteria</taxon>
        <taxon>Rhodobacterales</taxon>
        <taxon>Roseobacteraceae</taxon>
        <taxon>Roseivivax</taxon>
    </lineage>
</organism>
<keyword evidence="4" id="KW-1185">Reference proteome</keyword>
<feature type="region of interest" description="Disordered" evidence="1">
    <location>
        <begin position="1"/>
        <end position="20"/>
    </location>
</feature>
<dbReference type="InterPro" id="IPR029058">
    <property type="entry name" value="AB_hydrolase_fold"/>
</dbReference>
<accession>A0A1I2E6H5</accession>
<name>A0A1I2E6H5_9RHOB</name>
<evidence type="ECO:0000313" key="3">
    <source>
        <dbReference type="EMBL" id="SFE87870.1"/>
    </source>
</evidence>
<dbReference type="Proteomes" id="UP000325289">
    <property type="component" value="Unassembled WGS sequence"/>
</dbReference>
<proteinExistence type="predicted"/>
<feature type="compositionally biased region" description="Basic and acidic residues" evidence="1">
    <location>
        <begin position="1"/>
        <end position="12"/>
    </location>
</feature>
<evidence type="ECO:0000313" key="4">
    <source>
        <dbReference type="Proteomes" id="UP000325289"/>
    </source>
</evidence>
<dbReference type="SUPFAM" id="SSF53474">
    <property type="entry name" value="alpha/beta-Hydrolases"/>
    <property type="match status" value="1"/>
</dbReference>
<dbReference type="Gene3D" id="3.40.50.1820">
    <property type="entry name" value="alpha/beta hydrolase"/>
    <property type="match status" value="1"/>
</dbReference>
<feature type="domain" description="Serine aminopeptidase S33" evidence="2">
    <location>
        <begin position="44"/>
        <end position="295"/>
    </location>
</feature>
<dbReference type="AlphaFoldDB" id="A0A1I2E6H5"/>
<dbReference type="PANTHER" id="PTHR11614">
    <property type="entry name" value="PHOSPHOLIPASE-RELATED"/>
    <property type="match status" value="1"/>
</dbReference>
<sequence>MVTKEAPLHSELSEAPNDGRASWLQSGDGVHLRFATWSNISSTLGTVFIFPGRSDYIEMFGAAVSDFVEEGYAVAVVDWRGHGLSQRVAEDPYVGHVSCFLDYQTDVSAVVSSAKELGLPEPWYLIGHSMGAAIALRSLSSGMPVAASVFTAPMWGINLPWYERLVAKPASWFAKQLGKGEAYAPGVSRQSYVQRNPFEGNKLTTSLDNYNRWAAQGELASELHTGGPSFGWLYAALGETRKLSKIASPSVPSIAFYGDEEAFVSVQAIHDRMARWPNGKLVPLANCRHEILLETREVRQEVVRQACGLFAEHR</sequence>
<dbReference type="InterPro" id="IPR051044">
    <property type="entry name" value="MAG_DAG_Lipase"/>
</dbReference>
<dbReference type="Pfam" id="PF12146">
    <property type="entry name" value="Hydrolase_4"/>
    <property type="match status" value="1"/>
</dbReference>